<dbReference type="InterPro" id="IPR023214">
    <property type="entry name" value="HAD_sf"/>
</dbReference>
<dbReference type="NCBIfam" id="TIGR01428">
    <property type="entry name" value="HAD_type_II"/>
    <property type="match status" value="1"/>
</dbReference>
<dbReference type="GO" id="GO:0019120">
    <property type="term" value="F:hydrolase activity, acting on acid halide bonds, in C-halide compounds"/>
    <property type="evidence" value="ECO:0007669"/>
    <property type="project" value="InterPro"/>
</dbReference>
<protein>
    <submittedName>
        <fullName evidence="3">Haloacid dehalogenase</fullName>
    </submittedName>
</protein>
<organism evidence="3 4">
    <name type="scientific">Heliocybe sulcata</name>
    <dbReference type="NCBI Taxonomy" id="5364"/>
    <lineage>
        <taxon>Eukaryota</taxon>
        <taxon>Fungi</taxon>
        <taxon>Dikarya</taxon>
        <taxon>Basidiomycota</taxon>
        <taxon>Agaricomycotina</taxon>
        <taxon>Agaricomycetes</taxon>
        <taxon>Gloeophyllales</taxon>
        <taxon>Gloeophyllaceae</taxon>
        <taxon>Heliocybe</taxon>
    </lineage>
</organism>
<dbReference type="AlphaFoldDB" id="A0A5C3MSI7"/>
<comment type="similarity">
    <text evidence="1">Belongs to the HAD-like hydrolase superfamily. S-2-haloalkanoic acid dehalogenase family.</text>
</comment>
<evidence type="ECO:0000313" key="4">
    <source>
        <dbReference type="Proteomes" id="UP000305948"/>
    </source>
</evidence>
<name>A0A5C3MSI7_9AGAM</name>
<sequence length="240" mass="26951">MQVKALLFDVFGTVVDWRSTVSRALAESSDASEDWIAFAQEWRAGYMTRTVQTAESGQGTLSVDVMHREILDEMLSSSRWSHLWKIWDEDKRAQLNLVWHKLDGWPDSSEGLYELKKRFIIATLSNGNVRLLVDMAKHADLPWDTVFSGELLGSYKPNPKTYLGAAHHLSLPPSECAMVAAHIKDLRAAAGHGMRTIYVRRPTEDSPDVRDAVKTKEEGGEVDLVVDSFLDIIPAIDGRK</sequence>
<accession>A0A5C3MSI7</accession>
<dbReference type="SFLD" id="SFLDG01129">
    <property type="entry name" value="C1.5:_HAD__Beta-PGM__Phosphata"/>
    <property type="match status" value="1"/>
</dbReference>
<dbReference type="Proteomes" id="UP000305948">
    <property type="component" value="Unassembled WGS sequence"/>
</dbReference>
<dbReference type="Gene3D" id="3.40.50.1000">
    <property type="entry name" value="HAD superfamily/HAD-like"/>
    <property type="match status" value="1"/>
</dbReference>
<dbReference type="PRINTS" id="PR00413">
    <property type="entry name" value="HADHALOGNASE"/>
</dbReference>
<dbReference type="SFLD" id="SFLDS00003">
    <property type="entry name" value="Haloacid_Dehalogenase"/>
    <property type="match status" value="1"/>
</dbReference>
<dbReference type="EMBL" id="ML213521">
    <property type="protein sequence ID" value="TFK48012.1"/>
    <property type="molecule type" value="Genomic_DNA"/>
</dbReference>
<dbReference type="InterPro" id="IPR036412">
    <property type="entry name" value="HAD-like_sf"/>
</dbReference>
<evidence type="ECO:0000313" key="3">
    <source>
        <dbReference type="EMBL" id="TFK48012.1"/>
    </source>
</evidence>
<dbReference type="SUPFAM" id="SSF56784">
    <property type="entry name" value="HAD-like"/>
    <property type="match status" value="1"/>
</dbReference>
<reference evidence="3 4" key="1">
    <citation type="journal article" date="2019" name="Nat. Ecol. Evol.">
        <title>Megaphylogeny resolves global patterns of mushroom evolution.</title>
        <authorList>
            <person name="Varga T."/>
            <person name="Krizsan K."/>
            <person name="Foldi C."/>
            <person name="Dima B."/>
            <person name="Sanchez-Garcia M."/>
            <person name="Sanchez-Ramirez S."/>
            <person name="Szollosi G.J."/>
            <person name="Szarkandi J.G."/>
            <person name="Papp V."/>
            <person name="Albert L."/>
            <person name="Andreopoulos W."/>
            <person name="Angelini C."/>
            <person name="Antonin V."/>
            <person name="Barry K.W."/>
            <person name="Bougher N.L."/>
            <person name="Buchanan P."/>
            <person name="Buyck B."/>
            <person name="Bense V."/>
            <person name="Catcheside P."/>
            <person name="Chovatia M."/>
            <person name="Cooper J."/>
            <person name="Damon W."/>
            <person name="Desjardin D."/>
            <person name="Finy P."/>
            <person name="Geml J."/>
            <person name="Haridas S."/>
            <person name="Hughes K."/>
            <person name="Justo A."/>
            <person name="Karasinski D."/>
            <person name="Kautmanova I."/>
            <person name="Kiss B."/>
            <person name="Kocsube S."/>
            <person name="Kotiranta H."/>
            <person name="LaButti K.M."/>
            <person name="Lechner B.E."/>
            <person name="Liimatainen K."/>
            <person name="Lipzen A."/>
            <person name="Lukacs Z."/>
            <person name="Mihaltcheva S."/>
            <person name="Morgado L.N."/>
            <person name="Niskanen T."/>
            <person name="Noordeloos M.E."/>
            <person name="Ohm R.A."/>
            <person name="Ortiz-Santana B."/>
            <person name="Ovrebo C."/>
            <person name="Racz N."/>
            <person name="Riley R."/>
            <person name="Savchenko A."/>
            <person name="Shiryaev A."/>
            <person name="Soop K."/>
            <person name="Spirin V."/>
            <person name="Szebenyi C."/>
            <person name="Tomsovsky M."/>
            <person name="Tulloss R.E."/>
            <person name="Uehling J."/>
            <person name="Grigoriev I.V."/>
            <person name="Vagvolgyi C."/>
            <person name="Papp T."/>
            <person name="Martin F.M."/>
            <person name="Miettinen O."/>
            <person name="Hibbett D.S."/>
            <person name="Nagy L.G."/>
        </authorList>
    </citation>
    <scope>NUCLEOTIDE SEQUENCE [LARGE SCALE GENOMIC DNA]</scope>
    <source>
        <strain evidence="3 4">OMC1185</strain>
    </source>
</reference>
<keyword evidence="2" id="KW-0378">Hydrolase</keyword>
<dbReference type="InterPro" id="IPR051540">
    <property type="entry name" value="S-2-haloacid_dehalogenase"/>
</dbReference>
<dbReference type="InterPro" id="IPR006328">
    <property type="entry name" value="2-HAD"/>
</dbReference>
<proteinExistence type="inferred from homology"/>
<dbReference type="InterPro" id="IPR023198">
    <property type="entry name" value="PGP-like_dom2"/>
</dbReference>
<dbReference type="GO" id="GO:0016791">
    <property type="term" value="F:phosphatase activity"/>
    <property type="evidence" value="ECO:0007669"/>
    <property type="project" value="UniProtKB-ARBA"/>
</dbReference>
<gene>
    <name evidence="3" type="ORF">OE88DRAFT_1635442</name>
</gene>
<dbReference type="OrthoDB" id="2363873at2759"/>
<evidence type="ECO:0000256" key="1">
    <source>
        <dbReference type="ARBA" id="ARBA00008106"/>
    </source>
</evidence>
<dbReference type="NCBIfam" id="TIGR01493">
    <property type="entry name" value="HAD-SF-IA-v2"/>
    <property type="match status" value="1"/>
</dbReference>
<dbReference type="Pfam" id="PF00702">
    <property type="entry name" value="Hydrolase"/>
    <property type="match status" value="1"/>
</dbReference>
<dbReference type="STRING" id="5364.A0A5C3MSI7"/>
<evidence type="ECO:0000256" key="2">
    <source>
        <dbReference type="ARBA" id="ARBA00022801"/>
    </source>
</evidence>
<dbReference type="PANTHER" id="PTHR43316">
    <property type="entry name" value="HYDROLASE, HALOACID DELAHOGENASE-RELATED"/>
    <property type="match status" value="1"/>
</dbReference>
<dbReference type="PANTHER" id="PTHR43316:SF3">
    <property type="entry name" value="HALOACID DEHALOGENASE, TYPE II (AFU_ORTHOLOGUE AFUA_2G07750)-RELATED"/>
    <property type="match status" value="1"/>
</dbReference>
<dbReference type="Gene3D" id="1.10.150.240">
    <property type="entry name" value="Putative phosphatase, domain 2"/>
    <property type="match status" value="1"/>
</dbReference>
<dbReference type="InterPro" id="IPR006439">
    <property type="entry name" value="HAD-SF_hydro_IA"/>
</dbReference>
<keyword evidence="4" id="KW-1185">Reference proteome</keyword>